<feature type="transmembrane region" description="Helical" evidence="6">
    <location>
        <begin position="65"/>
        <end position="91"/>
    </location>
</feature>
<feature type="transmembrane region" description="Helical" evidence="6">
    <location>
        <begin position="328"/>
        <end position="353"/>
    </location>
</feature>
<evidence type="ECO:0000256" key="4">
    <source>
        <dbReference type="ARBA" id="ARBA00022989"/>
    </source>
</evidence>
<feature type="transmembrane region" description="Helical" evidence="6">
    <location>
        <begin position="168"/>
        <end position="188"/>
    </location>
</feature>
<keyword evidence="4 6" id="KW-1133">Transmembrane helix</keyword>
<dbReference type="OrthoDB" id="9774361at2"/>
<protein>
    <submittedName>
        <fullName evidence="7">Sporulation integral membrane protein YtvI</fullName>
    </submittedName>
</protein>
<feature type="transmembrane region" description="Helical" evidence="6">
    <location>
        <begin position="12"/>
        <end position="30"/>
    </location>
</feature>
<evidence type="ECO:0000256" key="6">
    <source>
        <dbReference type="SAM" id="Phobius"/>
    </source>
</evidence>
<dbReference type="PANTHER" id="PTHR21716:SF68">
    <property type="entry name" value="TRANSPORT PROTEIN YTVI-RELATED"/>
    <property type="match status" value="1"/>
</dbReference>
<dbReference type="PANTHER" id="PTHR21716">
    <property type="entry name" value="TRANSMEMBRANE PROTEIN"/>
    <property type="match status" value="1"/>
</dbReference>
<evidence type="ECO:0000313" key="7">
    <source>
        <dbReference type="EMBL" id="AXF57612.1"/>
    </source>
</evidence>
<name>A0A345C331_9BACI</name>
<dbReference type="Proteomes" id="UP000252100">
    <property type="component" value="Chromosome"/>
</dbReference>
<feature type="transmembrane region" description="Helical" evidence="6">
    <location>
        <begin position="223"/>
        <end position="248"/>
    </location>
</feature>
<proteinExistence type="inferred from homology"/>
<dbReference type="AlphaFoldDB" id="A0A345C331"/>
<keyword evidence="8" id="KW-1185">Reference proteome</keyword>
<comment type="subcellular location">
    <subcellularLocation>
        <location evidence="1">Membrane</location>
        <topology evidence="1">Multi-pass membrane protein</topology>
    </subcellularLocation>
</comment>
<evidence type="ECO:0000256" key="1">
    <source>
        <dbReference type="ARBA" id="ARBA00004141"/>
    </source>
</evidence>
<organism evidence="7 8">
    <name type="scientific">Salicibibacter kimchii</name>
    <dbReference type="NCBI Taxonomy" id="2099786"/>
    <lineage>
        <taxon>Bacteria</taxon>
        <taxon>Bacillati</taxon>
        <taxon>Bacillota</taxon>
        <taxon>Bacilli</taxon>
        <taxon>Bacillales</taxon>
        <taxon>Bacillaceae</taxon>
        <taxon>Salicibibacter</taxon>
    </lineage>
</organism>
<keyword evidence="3 6" id="KW-0812">Transmembrane</keyword>
<reference evidence="7 8" key="1">
    <citation type="journal article" date="2018" name="J. Microbiol.">
        <title>Salicibibacter kimchii gen. nov., sp. nov., a moderately halophilic and alkalitolerant bacterium in the family Bacillaceae, isolated from kimchi.</title>
        <authorList>
            <person name="Jang J.Y."/>
            <person name="Oh Y.J."/>
            <person name="Lim S.K."/>
            <person name="Park H.K."/>
            <person name="Lee C."/>
            <person name="Kim J.Y."/>
            <person name="Lee M.A."/>
            <person name="Choi H.J."/>
        </authorList>
    </citation>
    <scope>NUCLEOTIDE SEQUENCE [LARGE SCALE GENOMIC DNA]</scope>
    <source>
        <strain evidence="7 8">NKC1-1</strain>
    </source>
</reference>
<keyword evidence="5 6" id="KW-0472">Membrane</keyword>
<feature type="transmembrane region" description="Helical" evidence="6">
    <location>
        <begin position="254"/>
        <end position="281"/>
    </location>
</feature>
<gene>
    <name evidence="7" type="primary">ytvI</name>
    <name evidence="7" type="ORF">DT065_17545</name>
</gene>
<dbReference type="InterPro" id="IPR014227">
    <property type="entry name" value="YtvI-like"/>
</dbReference>
<dbReference type="KEGG" id="rue:DT065_17545"/>
<feature type="transmembrane region" description="Helical" evidence="6">
    <location>
        <begin position="288"/>
        <end position="308"/>
    </location>
</feature>
<dbReference type="Pfam" id="PF01594">
    <property type="entry name" value="AI-2E_transport"/>
    <property type="match status" value="1"/>
</dbReference>
<evidence type="ECO:0000313" key="8">
    <source>
        <dbReference type="Proteomes" id="UP000252100"/>
    </source>
</evidence>
<dbReference type="RefSeq" id="WP_114375594.1">
    <property type="nucleotide sequence ID" value="NZ_CP031092.1"/>
</dbReference>
<comment type="similarity">
    <text evidence="2">Belongs to the autoinducer-2 exporter (AI-2E) (TC 2.A.86) family.</text>
</comment>
<dbReference type="GO" id="GO:0055085">
    <property type="term" value="P:transmembrane transport"/>
    <property type="evidence" value="ECO:0007669"/>
    <property type="project" value="TreeGrafter"/>
</dbReference>
<dbReference type="NCBIfam" id="TIGR02872">
    <property type="entry name" value="spore_ytvI"/>
    <property type="match status" value="1"/>
</dbReference>
<evidence type="ECO:0000256" key="3">
    <source>
        <dbReference type="ARBA" id="ARBA00022692"/>
    </source>
</evidence>
<evidence type="ECO:0000256" key="2">
    <source>
        <dbReference type="ARBA" id="ARBA00009773"/>
    </source>
</evidence>
<dbReference type="InterPro" id="IPR002549">
    <property type="entry name" value="AI-2E-like"/>
</dbReference>
<dbReference type="GO" id="GO:0016020">
    <property type="term" value="C:membrane"/>
    <property type="evidence" value="ECO:0007669"/>
    <property type="project" value="UniProtKB-SubCell"/>
</dbReference>
<accession>A0A345C331</accession>
<evidence type="ECO:0000256" key="5">
    <source>
        <dbReference type="ARBA" id="ARBA00023136"/>
    </source>
</evidence>
<sequence length="373" mass="40811">MTKAQASTIGRAVIVVGSIIILFLLAAYLFKLTYPFIIAAIIAWGLSPLLKYLKIKLRFPSTLASFVALLVGISLLGGIITGITFLMIYGFRQFGEQLPRWIEQGAEQLQQIFNETILPVWTEMTGFFDNLTAAQQETMHQGITQLGNQIGNILGNVGQAIADGVGNIFTAIPTVLLVIIFVLLAIYFMGKDAGAIKVGLQRRIPAFVQAKFVMFMQQVRVRVFGFIRAQLILMFITSVIVLVGLLVLGTENALMLAIIIGVAEILPYLGTGTILIPWAVYSFITGEIFMGIALSILYIVVVIVRQSIEPKVLSVSMNVNALSVLFSLFIGLQLFGIIGLFIGPALLVVITILNDIGVIKDIEDFIYTGFKEE</sequence>
<dbReference type="EMBL" id="CP031092">
    <property type="protein sequence ID" value="AXF57612.1"/>
    <property type="molecule type" value="Genomic_DNA"/>
</dbReference>
<feature type="transmembrane region" description="Helical" evidence="6">
    <location>
        <begin position="36"/>
        <end position="53"/>
    </location>
</feature>